<evidence type="ECO:0000256" key="8">
    <source>
        <dbReference type="ARBA" id="ARBA00023136"/>
    </source>
</evidence>
<dbReference type="GO" id="GO:0022857">
    <property type="term" value="F:transmembrane transporter activity"/>
    <property type="evidence" value="ECO:0007669"/>
    <property type="project" value="TreeGrafter"/>
</dbReference>
<organism evidence="11 12">
    <name type="scientific">Rubroshorea leprosula</name>
    <dbReference type="NCBI Taxonomy" id="152421"/>
    <lineage>
        <taxon>Eukaryota</taxon>
        <taxon>Viridiplantae</taxon>
        <taxon>Streptophyta</taxon>
        <taxon>Embryophyta</taxon>
        <taxon>Tracheophyta</taxon>
        <taxon>Spermatophyta</taxon>
        <taxon>Magnoliopsida</taxon>
        <taxon>eudicotyledons</taxon>
        <taxon>Gunneridae</taxon>
        <taxon>Pentapetalae</taxon>
        <taxon>rosids</taxon>
        <taxon>malvids</taxon>
        <taxon>Malvales</taxon>
        <taxon>Dipterocarpaceae</taxon>
        <taxon>Rubroshorea</taxon>
    </lineage>
</organism>
<dbReference type="Gene3D" id="1.50.40.10">
    <property type="entry name" value="Mitochondrial carrier domain"/>
    <property type="match status" value="1"/>
</dbReference>
<reference evidence="11 12" key="1">
    <citation type="journal article" date="2021" name="Commun. Biol.">
        <title>The genome of Shorea leprosula (Dipterocarpaceae) highlights the ecological relevance of drought in aseasonal tropical rainforests.</title>
        <authorList>
            <person name="Ng K.K.S."/>
            <person name="Kobayashi M.J."/>
            <person name="Fawcett J.A."/>
            <person name="Hatakeyama M."/>
            <person name="Paape T."/>
            <person name="Ng C.H."/>
            <person name="Ang C.C."/>
            <person name="Tnah L.H."/>
            <person name="Lee C.T."/>
            <person name="Nishiyama T."/>
            <person name="Sese J."/>
            <person name="O'Brien M.J."/>
            <person name="Copetti D."/>
            <person name="Mohd Noor M.I."/>
            <person name="Ong R.C."/>
            <person name="Putra M."/>
            <person name="Sireger I.Z."/>
            <person name="Indrioko S."/>
            <person name="Kosugi Y."/>
            <person name="Izuno A."/>
            <person name="Isagi Y."/>
            <person name="Lee S.L."/>
            <person name="Shimizu K.K."/>
        </authorList>
    </citation>
    <scope>NUCLEOTIDE SEQUENCE [LARGE SCALE GENOMIC DNA]</scope>
    <source>
        <strain evidence="11">214</strain>
    </source>
</reference>
<sequence length="239" mass="25561">MDNLMQNHLFATHAIAAVGFATFGTAFTYPLDTIKTLVQVSSGSSSKLTAFQILNKVQSLSGNSVGREGNHVHVSEALMAGMAAGAMESLISSPFELIKLRAQEHPWMMTGSGKPSSVYEVRMPSEIISLEGWGAFWRGLHSGVVRDTIFGGMFFSTWQFLPQVMLGWKAAGMDHLPSSDEKIGPLSPLVVSLAAGFSGSVVAASSHGFGTCQMSITVHCAAQDMAIVTGKYIVMERKL</sequence>
<dbReference type="PANTHER" id="PTHR45624:SF36">
    <property type="entry name" value="S-ADENOSYLMETHIONINE CARRIER 2, CHLOROPLASTIC-RELATED"/>
    <property type="match status" value="1"/>
</dbReference>
<evidence type="ECO:0000256" key="10">
    <source>
        <dbReference type="RuleBase" id="RU000488"/>
    </source>
</evidence>
<protein>
    <submittedName>
        <fullName evidence="11">Uncharacterized protein</fullName>
    </submittedName>
</protein>
<evidence type="ECO:0000256" key="1">
    <source>
        <dbReference type="ARBA" id="ARBA00004225"/>
    </source>
</evidence>
<accession>A0AAV5KXD6</accession>
<dbReference type="Pfam" id="PF00153">
    <property type="entry name" value="Mito_carr"/>
    <property type="match status" value="1"/>
</dbReference>
<evidence type="ECO:0000313" key="11">
    <source>
        <dbReference type="EMBL" id="GKV29337.1"/>
    </source>
</evidence>
<keyword evidence="8 9" id="KW-0472">Membrane</keyword>
<evidence type="ECO:0000256" key="5">
    <source>
        <dbReference type="ARBA" id="ARBA00022737"/>
    </source>
</evidence>
<evidence type="ECO:0000256" key="9">
    <source>
        <dbReference type="PROSITE-ProRule" id="PRU00282"/>
    </source>
</evidence>
<dbReference type="AlphaFoldDB" id="A0AAV5KXD6"/>
<evidence type="ECO:0000313" key="12">
    <source>
        <dbReference type="Proteomes" id="UP001054252"/>
    </source>
</evidence>
<feature type="repeat" description="Solcar" evidence="9">
    <location>
        <begin position="72"/>
        <end position="164"/>
    </location>
</feature>
<dbReference type="GO" id="GO:0031966">
    <property type="term" value="C:mitochondrial membrane"/>
    <property type="evidence" value="ECO:0007669"/>
    <property type="project" value="UniProtKB-SubCell"/>
</dbReference>
<evidence type="ECO:0000256" key="3">
    <source>
        <dbReference type="ARBA" id="ARBA00022448"/>
    </source>
</evidence>
<dbReference type="InterPro" id="IPR023395">
    <property type="entry name" value="MCP_dom_sf"/>
</dbReference>
<keyword evidence="6" id="KW-1133">Transmembrane helix</keyword>
<keyword evidence="7" id="KW-0496">Mitochondrion</keyword>
<evidence type="ECO:0000256" key="2">
    <source>
        <dbReference type="ARBA" id="ARBA00006375"/>
    </source>
</evidence>
<keyword evidence="4 9" id="KW-0812">Transmembrane</keyword>
<dbReference type="PROSITE" id="PS50920">
    <property type="entry name" value="SOLCAR"/>
    <property type="match status" value="1"/>
</dbReference>
<keyword evidence="12" id="KW-1185">Reference proteome</keyword>
<dbReference type="Proteomes" id="UP001054252">
    <property type="component" value="Unassembled WGS sequence"/>
</dbReference>
<proteinExistence type="inferred from homology"/>
<comment type="similarity">
    <text evidence="2 10">Belongs to the mitochondrial carrier (TC 2.A.29) family.</text>
</comment>
<dbReference type="PANTHER" id="PTHR45624">
    <property type="entry name" value="MITOCHONDRIAL BASIC AMINO ACIDS TRANSPORTER-RELATED"/>
    <property type="match status" value="1"/>
</dbReference>
<dbReference type="InterPro" id="IPR018108">
    <property type="entry name" value="MCP_transmembrane"/>
</dbReference>
<keyword evidence="5" id="KW-0677">Repeat</keyword>
<dbReference type="InterPro" id="IPR050567">
    <property type="entry name" value="Mitochondrial_Carrier"/>
</dbReference>
<dbReference type="SUPFAM" id="SSF103506">
    <property type="entry name" value="Mitochondrial carrier"/>
    <property type="match status" value="1"/>
</dbReference>
<evidence type="ECO:0000256" key="4">
    <source>
        <dbReference type="ARBA" id="ARBA00022692"/>
    </source>
</evidence>
<comment type="caution">
    <text evidence="11">The sequence shown here is derived from an EMBL/GenBank/DDBJ whole genome shotgun (WGS) entry which is preliminary data.</text>
</comment>
<gene>
    <name evidence="11" type="ORF">SLEP1_g38274</name>
</gene>
<name>A0AAV5KXD6_9ROSI</name>
<comment type="subcellular location">
    <subcellularLocation>
        <location evidence="1">Mitochondrion membrane</location>
        <topology evidence="1">Multi-pass membrane protein</topology>
    </subcellularLocation>
</comment>
<evidence type="ECO:0000256" key="7">
    <source>
        <dbReference type="ARBA" id="ARBA00023128"/>
    </source>
</evidence>
<dbReference type="EMBL" id="BPVZ01000082">
    <property type="protein sequence ID" value="GKV29337.1"/>
    <property type="molecule type" value="Genomic_DNA"/>
</dbReference>
<keyword evidence="3 10" id="KW-0813">Transport</keyword>
<evidence type="ECO:0000256" key="6">
    <source>
        <dbReference type="ARBA" id="ARBA00022989"/>
    </source>
</evidence>